<keyword evidence="2" id="KW-1185">Reference proteome</keyword>
<organism evidence="1 2">
    <name type="scientific">Manihot esculenta</name>
    <name type="common">Cassava</name>
    <name type="synonym">Jatropha manihot</name>
    <dbReference type="NCBI Taxonomy" id="3983"/>
    <lineage>
        <taxon>Eukaryota</taxon>
        <taxon>Viridiplantae</taxon>
        <taxon>Streptophyta</taxon>
        <taxon>Embryophyta</taxon>
        <taxon>Tracheophyta</taxon>
        <taxon>Spermatophyta</taxon>
        <taxon>Magnoliopsida</taxon>
        <taxon>eudicotyledons</taxon>
        <taxon>Gunneridae</taxon>
        <taxon>Pentapetalae</taxon>
        <taxon>rosids</taxon>
        <taxon>fabids</taxon>
        <taxon>Malpighiales</taxon>
        <taxon>Euphorbiaceae</taxon>
        <taxon>Crotonoideae</taxon>
        <taxon>Manihoteae</taxon>
        <taxon>Manihot</taxon>
    </lineage>
</organism>
<protein>
    <submittedName>
        <fullName evidence="1">Uncharacterized protein</fullName>
    </submittedName>
</protein>
<comment type="caution">
    <text evidence="1">The sequence shown here is derived from an EMBL/GenBank/DDBJ whole genome shotgun (WGS) entry which is preliminary data.</text>
</comment>
<dbReference type="Proteomes" id="UP000091857">
    <property type="component" value="Chromosome 6"/>
</dbReference>
<proteinExistence type="predicted"/>
<name>A0ACB7HNM7_MANES</name>
<gene>
    <name evidence="1" type="ORF">MANES_06G094500v8</name>
</gene>
<evidence type="ECO:0000313" key="1">
    <source>
        <dbReference type="EMBL" id="KAG8652466.1"/>
    </source>
</evidence>
<accession>A0ACB7HNM7</accession>
<reference evidence="2" key="1">
    <citation type="journal article" date="2016" name="Nat. Biotechnol.">
        <title>Sequencing wild and cultivated cassava and related species reveals extensive interspecific hybridization and genetic diversity.</title>
        <authorList>
            <person name="Bredeson J.V."/>
            <person name="Lyons J.B."/>
            <person name="Prochnik S.E."/>
            <person name="Wu G.A."/>
            <person name="Ha C.M."/>
            <person name="Edsinger-Gonzales E."/>
            <person name="Grimwood J."/>
            <person name="Schmutz J."/>
            <person name="Rabbi I.Y."/>
            <person name="Egesi C."/>
            <person name="Nauluvula P."/>
            <person name="Lebot V."/>
            <person name="Ndunguru J."/>
            <person name="Mkamilo G."/>
            <person name="Bart R.S."/>
            <person name="Setter T.L."/>
            <person name="Gleadow R.M."/>
            <person name="Kulakow P."/>
            <person name="Ferguson M.E."/>
            <person name="Rounsley S."/>
            <person name="Rokhsar D.S."/>
        </authorList>
    </citation>
    <scope>NUCLEOTIDE SEQUENCE [LARGE SCALE GENOMIC DNA]</scope>
    <source>
        <strain evidence="2">cv. AM560-2</strain>
    </source>
</reference>
<sequence length="96" mass="10940">MPRRRSSGALTEDDINELIFKLQALLPQLNQRQASRKICALLLQASASRVLKETCRYIRKLRTEVDGLSERLSQLLDSMDISNIDIESLVISILQQ</sequence>
<evidence type="ECO:0000313" key="2">
    <source>
        <dbReference type="Proteomes" id="UP000091857"/>
    </source>
</evidence>
<dbReference type="EMBL" id="CM004392">
    <property type="protein sequence ID" value="KAG8652466.1"/>
    <property type="molecule type" value="Genomic_DNA"/>
</dbReference>